<evidence type="ECO:0000313" key="11">
    <source>
        <dbReference type="EMBL" id="CAB4775603.1"/>
    </source>
</evidence>
<dbReference type="NCBIfam" id="NF004051">
    <property type="entry name" value="PRK05571.1"/>
    <property type="match status" value="1"/>
</dbReference>
<evidence type="ECO:0000256" key="1">
    <source>
        <dbReference type="ARBA" id="ARBA00001713"/>
    </source>
</evidence>
<evidence type="ECO:0000256" key="2">
    <source>
        <dbReference type="ARBA" id="ARBA00004988"/>
    </source>
</evidence>
<reference evidence="9" key="1">
    <citation type="submission" date="2020-05" db="EMBL/GenBank/DDBJ databases">
        <authorList>
            <person name="Chiriac C."/>
            <person name="Salcher M."/>
            <person name="Ghai R."/>
            <person name="Kavagutti S V."/>
        </authorList>
    </citation>
    <scope>NUCLEOTIDE SEQUENCE</scope>
</reference>
<sequence>MQIHIGSDHAGFAYKTLIIEHLKKSGHDVVDHGPVTYEALDDYPTFCLRAAEGVAKNSGSLGIVLGGSGNGEQISANKVVGIRAALAYNSEIAALARQHNNANVLSIGERMNSQIEALEIVDAFLATPFSGEDRHTRRIEMISDYEVSKKLPPL</sequence>
<evidence type="ECO:0000256" key="6">
    <source>
        <dbReference type="ARBA" id="ARBA00014007"/>
    </source>
</evidence>
<dbReference type="GO" id="GO:0019316">
    <property type="term" value="P:D-allose catabolic process"/>
    <property type="evidence" value="ECO:0007669"/>
    <property type="project" value="TreeGrafter"/>
</dbReference>
<comment type="subunit">
    <text evidence="4">Homodimer.</text>
</comment>
<comment type="similarity">
    <text evidence="3">Belongs to the LacAB/RpiB family.</text>
</comment>
<evidence type="ECO:0000256" key="4">
    <source>
        <dbReference type="ARBA" id="ARBA00011738"/>
    </source>
</evidence>
<evidence type="ECO:0000256" key="8">
    <source>
        <dbReference type="ARBA" id="ARBA00032117"/>
    </source>
</evidence>
<accession>A0A6J6GUL4</accession>
<dbReference type="EMBL" id="CAEZZS010000022">
    <property type="protein sequence ID" value="CAB4775603.1"/>
    <property type="molecule type" value="Genomic_DNA"/>
</dbReference>
<dbReference type="InterPro" id="IPR003500">
    <property type="entry name" value="RpiB_LacA_LacB"/>
</dbReference>
<dbReference type="PANTHER" id="PTHR30345:SF0">
    <property type="entry name" value="DNA DAMAGE-REPAIR_TOLERATION PROTEIN DRT102"/>
    <property type="match status" value="1"/>
</dbReference>
<evidence type="ECO:0000256" key="3">
    <source>
        <dbReference type="ARBA" id="ARBA00008754"/>
    </source>
</evidence>
<dbReference type="PANTHER" id="PTHR30345">
    <property type="entry name" value="RIBOSE-5-PHOSPHATE ISOMERASE B"/>
    <property type="match status" value="1"/>
</dbReference>
<proteinExistence type="inferred from homology"/>
<evidence type="ECO:0000313" key="9">
    <source>
        <dbReference type="EMBL" id="CAB4605007.1"/>
    </source>
</evidence>
<dbReference type="GO" id="GO:0009052">
    <property type="term" value="P:pentose-phosphate shunt, non-oxidative branch"/>
    <property type="evidence" value="ECO:0007669"/>
    <property type="project" value="TreeGrafter"/>
</dbReference>
<keyword evidence="7" id="KW-0413">Isomerase</keyword>
<name>A0A6J6GUL4_9ZZZZ</name>
<organism evidence="9">
    <name type="scientific">freshwater metagenome</name>
    <dbReference type="NCBI Taxonomy" id="449393"/>
    <lineage>
        <taxon>unclassified sequences</taxon>
        <taxon>metagenomes</taxon>
        <taxon>ecological metagenomes</taxon>
    </lineage>
</organism>
<dbReference type="AlphaFoldDB" id="A0A6J6GUL4"/>
<dbReference type="GO" id="GO:0004751">
    <property type="term" value="F:ribose-5-phosphate isomerase activity"/>
    <property type="evidence" value="ECO:0007669"/>
    <property type="project" value="UniProtKB-EC"/>
</dbReference>
<dbReference type="NCBIfam" id="TIGR00689">
    <property type="entry name" value="rpiB_lacA_lacB"/>
    <property type="match status" value="1"/>
</dbReference>
<evidence type="ECO:0000313" key="10">
    <source>
        <dbReference type="EMBL" id="CAB4692450.1"/>
    </source>
</evidence>
<dbReference type="InterPro" id="IPR036569">
    <property type="entry name" value="RpiB_LacA_LacB_sf"/>
</dbReference>
<dbReference type="SUPFAM" id="SSF89623">
    <property type="entry name" value="Ribose/Galactose isomerase RpiB/AlsB"/>
    <property type="match status" value="1"/>
</dbReference>
<dbReference type="EC" id="5.3.1.6" evidence="5"/>
<dbReference type="Gene3D" id="3.40.1400.10">
    <property type="entry name" value="Sugar-phosphate isomerase, RpiB/LacA/LacB"/>
    <property type="match status" value="1"/>
</dbReference>
<dbReference type="EMBL" id="CAEZXH010000096">
    <property type="protein sequence ID" value="CAB4692450.1"/>
    <property type="molecule type" value="Genomic_DNA"/>
</dbReference>
<protein>
    <recommendedName>
        <fullName evidence="6">Ribose-5-phosphate isomerase B</fullName>
        <ecNumber evidence="5">5.3.1.6</ecNumber>
    </recommendedName>
    <alternativeName>
        <fullName evidence="8">Phosphoriboisomerase B</fullName>
    </alternativeName>
</protein>
<gene>
    <name evidence="9" type="ORF">UFOPK1811_01069</name>
    <name evidence="10" type="ORF">UFOPK2360_01220</name>
    <name evidence="11" type="ORF">UFOPK2922_00630</name>
</gene>
<dbReference type="Pfam" id="PF02502">
    <property type="entry name" value="LacAB_rpiB"/>
    <property type="match status" value="1"/>
</dbReference>
<comment type="pathway">
    <text evidence="2">Carbohydrate degradation; pentose phosphate pathway; D-ribose 5-phosphate from D-ribulose 5-phosphate (non-oxidative stage): step 1/1.</text>
</comment>
<dbReference type="InterPro" id="IPR011860">
    <property type="entry name" value="Rib-5-P_Isoase_Actino"/>
</dbReference>
<dbReference type="PIRSF" id="PIRSF005384">
    <property type="entry name" value="RpiB_LacA_B"/>
    <property type="match status" value="1"/>
</dbReference>
<dbReference type="NCBIfam" id="TIGR02133">
    <property type="entry name" value="RPI_actino"/>
    <property type="match status" value="1"/>
</dbReference>
<comment type="catalytic activity">
    <reaction evidence="1">
        <text>aldehydo-D-ribose 5-phosphate = D-ribulose 5-phosphate</text>
        <dbReference type="Rhea" id="RHEA:14657"/>
        <dbReference type="ChEBI" id="CHEBI:58121"/>
        <dbReference type="ChEBI" id="CHEBI:58273"/>
        <dbReference type="EC" id="5.3.1.6"/>
    </reaction>
</comment>
<dbReference type="EMBL" id="CAEZUJ010000050">
    <property type="protein sequence ID" value="CAB4605007.1"/>
    <property type="molecule type" value="Genomic_DNA"/>
</dbReference>
<evidence type="ECO:0000256" key="5">
    <source>
        <dbReference type="ARBA" id="ARBA00011959"/>
    </source>
</evidence>
<evidence type="ECO:0000256" key="7">
    <source>
        <dbReference type="ARBA" id="ARBA00023235"/>
    </source>
</evidence>